<sequence length="139" mass="14996">MQRLFCLATAIAHAHFNLVLPVSIEQAKPLEMGEIYNIPQGVCEVTDTGYKGNACAGSNYSLGKLIVNGSSSQQVQIKVNSAENNEVKFKPILPNGQQSISILLSTATTELYIGGELSITKSATEGNKSIQYTIEVNYQ</sequence>
<reference evidence="1" key="1">
    <citation type="submission" date="2022-01" db="EMBL/GenBank/DDBJ databases">
        <title>Whole genome-based taxonomy of the Shewanellaceae.</title>
        <authorList>
            <person name="Martin-Rodriguez A.J."/>
        </authorList>
    </citation>
    <scope>NUCLEOTIDE SEQUENCE</scope>
    <source>
        <strain evidence="1">KCTC 23973</strain>
    </source>
</reference>
<dbReference type="Proteomes" id="UP001139293">
    <property type="component" value="Unassembled WGS sequence"/>
</dbReference>
<dbReference type="RefSeq" id="WP_248948497.1">
    <property type="nucleotide sequence ID" value="NZ_JAKILB010000001.1"/>
</dbReference>
<comment type="caution">
    <text evidence="1">The sequence shown here is derived from an EMBL/GenBank/DDBJ whole genome shotgun (WGS) entry which is preliminary data.</text>
</comment>
<accession>A0A9X2CGJ2</accession>
<name>A0A9X2CGJ2_9GAMM</name>
<evidence type="ECO:0000313" key="1">
    <source>
        <dbReference type="EMBL" id="MCL1137465.1"/>
    </source>
</evidence>
<evidence type="ECO:0000313" key="2">
    <source>
        <dbReference type="Proteomes" id="UP001139293"/>
    </source>
</evidence>
<dbReference type="InterPro" id="IPR025514">
    <property type="entry name" value="DUF4402"/>
</dbReference>
<keyword evidence="2" id="KW-1185">Reference proteome</keyword>
<proteinExistence type="predicted"/>
<organism evidence="1 2">
    <name type="scientific">Shewanella pneumatophori</name>
    <dbReference type="NCBI Taxonomy" id="314092"/>
    <lineage>
        <taxon>Bacteria</taxon>
        <taxon>Pseudomonadati</taxon>
        <taxon>Pseudomonadota</taxon>
        <taxon>Gammaproteobacteria</taxon>
        <taxon>Alteromonadales</taxon>
        <taxon>Shewanellaceae</taxon>
        <taxon>Shewanella</taxon>
    </lineage>
</organism>
<dbReference type="AlphaFoldDB" id="A0A9X2CGJ2"/>
<protein>
    <submittedName>
        <fullName evidence="1">DUF4402 domain-containing protein</fullName>
    </submittedName>
</protein>
<dbReference type="Pfam" id="PF14352">
    <property type="entry name" value="DUF4402"/>
    <property type="match status" value="1"/>
</dbReference>
<gene>
    <name evidence="1" type="ORF">L2740_02725</name>
</gene>
<dbReference type="EMBL" id="JAKILB010000001">
    <property type="protein sequence ID" value="MCL1137465.1"/>
    <property type="molecule type" value="Genomic_DNA"/>
</dbReference>